<comment type="caution">
    <text evidence="4">The sequence shown here is derived from an EMBL/GenBank/DDBJ whole genome shotgun (WGS) entry which is preliminary data.</text>
</comment>
<dbReference type="Pfam" id="PF02719">
    <property type="entry name" value="Polysacc_synt_2"/>
    <property type="match status" value="1"/>
</dbReference>
<dbReference type="Proteomes" id="UP000434582">
    <property type="component" value="Unassembled WGS sequence"/>
</dbReference>
<dbReference type="Pfam" id="PF13727">
    <property type="entry name" value="CoA_binding_3"/>
    <property type="match status" value="1"/>
</dbReference>
<dbReference type="RefSeq" id="WP_153343219.1">
    <property type="nucleotide sequence ID" value="NZ_WIVE01000022.1"/>
</dbReference>
<evidence type="ECO:0000313" key="5">
    <source>
        <dbReference type="Proteomes" id="UP000434582"/>
    </source>
</evidence>
<dbReference type="AlphaFoldDB" id="A0A7X1ZDK0"/>
<dbReference type="PANTHER" id="PTHR43318">
    <property type="entry name" value="UDP-N-ACETYLGLUCOSAMINE 4,6-DEHYDRATASE"/>
    <property type="match status" value="1"/>
</dbReference>
<protein>
    <submittedName>
        <fullName evidence="4">NAD-dependent epimerase/dehydratase family protein</fullName>
    </submittedName>
</protein>
<evidence type="ECO:0000256" key="2">
    <source>
        <dbReference type="SAM" id="Phobius"/>
    </source>
</evidence>
<feature type="domain" description="Polysaccharide biosynthesis protein CapD-like" evidence="3">
    <location>
        <begin position="290"/>
        <end position="579"/>
    </location>
</feature>
<dbReference type="EMBL" id="WIVE01000022">
    <property type="protein sequence ID" value="MQX36590.1"/>
    <property type="molecule type" value="Genomic_DNA"/>
</dbReference>
<dbReference type="Gene3D" id="3.40.50.720">
    <property type="entry name" value="NAD(P)-binding Rossmann-like Domain"/>
    <property type="match status" value="2"/>
</dbReference>
<keyword evidence="5" id="KW-1185">Reference proteome</keyword>
<feature type="transmembrane region" description="Helical" evidence="2">
    <location>
        <begin position="105"/>
        <end position="125"/>
    </location>
</feature>
<accession>A0A7X1ZDK0</accession>
<dbReference type="InterPro" id="IPR003869">
    <property type="entry name" value="Polysac_CapD-like"/>
</dbReference>
<evidence type="ECO:0000313" key="4">
    <source>
        <dbReference type="EMBL" id="MQX36590.1"/>
    </source>
</evidence>
<sequence>MRLPRAHIAYAHDIVMSAVAFVVSLWLRLGDGLLNHDDPQQLLVIGVVFVAVAAIALRTQGLYRGVWRYASVNDLIAIIRAVSLTVLMFMVIVFLMYRLEPLPRSFFVIIWFVMPALLGGPRFVYRTMKDRRFERILEQERPDRTRVLLAGAGDEAELFIRALQNRSHASYEVVGLLSDKTKRVGLSIHGKIVLGRLQDLEKVCAELGARKPEHLVLTRDFDRDTALALMKGVEACGITMVRIPRLVDFRDGHAEDVLNVRAVAIEDLLGREQRTLDRDSMRRLVGGRRVLVTGAGGSIGSELTRQIAALGPAHLVLADVSEYALYSIDQEMQDRAPDLSRLSLIVDVRDRGRIDQVFAAERPDLVFHAAALKHVPIVEEQPLEGVKTNILGTRNVADACRRHGVAAMVMISTDKAVNPTNVMGATKRVAEQYCQALDLLGTGGAQGPRFMSVRFGNVLGSTGSVVPLFQRQLEKGGPLTVTHPEVSRYFMTIAEAVELVLQAAALGEDQASYRGHVFVLDMGKPIRIADLARNMIRLSGRRVDEDVSIVYTGLRPGEKLYEEVFHGGEPLVDTGRDGILVASPRRVDDARLKASLEKLALLSAQGDEPDALGVLRELVEDYQPRRDDCPAMMAGAHGSEDTVSVG</sequence>
<feature type="transmembrane region" description="Helical" evidence="2">
    <location>
        <begin position="39"/>
        <end position="57"/>
    </location>
</feature>
<evidence type="ECO:0000256" key="1">
    <source>
        <dbReference type="ARBA" id="ARBA00007430"/>
    </source>
</evidence>
<keyword evidence="2" id="KW-0812">Transmembrane</keyword>
<dbReference type="InterPro" id="IPR051203">
    <property type="entry name" value="Polysaccharide_Synthase-Rel"/>
</dbReference>
<dbReference type="SUPFAM" id="SSF51735">
    <property type="entry name" value="NAD(P)-binding Rossmann-fold domains"/>
    <property type="match status" value="1"/>
</dbReference>
<name>A0A7X1ZDK0_9PROT</name>
<gene>
    <name evidence="4" type="ORF">GHC57_08680</name>
</gene>
<feature type="transmembrane region" description="Helical" evidence="2">
    <location>
        <begin position="7"/>
        <end position="27"/>
    </location>
</feature>
<dbReference type="InterPro" id="IPR029063">
    <property type="entry name" value="SAM-dependent_MTases_sf"/>
</dbReference>
<evidence type="ECO:0000259" key="3">
    <source>
        <dbReference type="Pfam" id="PF02719"/>
    </source>
</evidence>
<dbReference type="SUPFAM" id="SSF53335">
    <property type="entry name" value="S-adenosyl-L-methionine-dependent methyltransferases"/>
    <property type="match status" value="1"/>
</dbReference>
<feature type="transmembrane region" description="Helical" evidence="2">
    <location>
        <begin position="78"/>
        <end position="99"/>
    </location>
</feature>
<dbReference type="InterPro" id="IPR036291">
    <property type="entry name" value="NAD(P)-bd_dom_sf"/>
</dbReference>
<keyword evidence="2" id="KW-1133">Transmembrane helix</keyword>
<dbReference type="OrthoDB" id="9803111at2"/>
<dbReference type="PANTHER" id="PTHR43318:SF1">
    <property type="entry name" value="POLYSACCHARIDE BIOSYNTHESIS PROTEIN EPSC-RELATED"/>
    <property type="match status" value="1"/>
</dbReference>
<comment type="similarity">
    <text evidence="1">Belongs to the polysaccharide synthase family.</text>
</comment>
<reference evidence="4 5" key="1">
    <citation type="submission" date="2019-10" db="EMBL/GenBank/DDBJ databases">
        <title>Draft whole-genome sequence of the purple nonsulfur photosynthetic bacterium Roseospira navarrensis DSM 15114.</title>
        <authorList>
            <person name="Kyndt J.A."/>
            <person name="Meyer T.E."/>
        </authorList>
    </citation>
    <scope>NUCLEOTIDE SEQUENCE [LARGE SCALE GENOMIC DNA]</scope>
    <source>
        <strain evidence="4 5">DSM 15114</strain>
    </source>
</reference>
<organism evidence="4 5">
    <name type="scientific">Roseospira navarrensis</name>
    <dbReference type="NCBI Taxonomy" id="140058"/>
    <lineage>
        <taxon>Bacteria</taxon>
        <taxon>Pseudomonadati</taxon>
        <taxon>Pseudomonadota</taxon>
        <taxon>Alphaproteobacteria</taxon>
        <taxon>Rhodospirillales</taxon>
        <taxon>Rhodospirillaceae</taxon>
        <taxon>Roseospira</taxon>
    </lineage>
</organism>
<dbReference type="CDD" id="cd05237">
    <property type="entry name" value="UDP_invert_4-6DH_SDR_e"/>
    <property type="match status" value="1"/>
</dbReference>
<proteinExistence type="inferred from homology"/>
<keyword evidence="2" id="KW-0472">Membrane</keyword>